<name>A0A9Q3CW25_9BASI</name>
<dbReference type="InterPro" id="IPR012337">
    <property type="entry name" value="RNaseH-like_sf"/>
</dbReference>
<keyword evidence="1" id="KW-0815">Transposition</keyword>
<dbReference type="EMBL" id="AVOT02010089">
    <property type="protein sequence ID" value="MBW0489467.1"/>
    <property type="molecule type" value="Genomic_DNA"/>
</dbReference>
<comment type="catalytic activity">
    <reaction evidence="4">
        <text>DNA(n) + a 2'-deoxyribonucleoside 5'-triphosphate = DNA(n+1) + diphosphate</text>
        <dbReference type="Rhea" id="RHEA:22508"/>
        <dbReference type="Rhea" id="RHEA-COMP:17339"/>
        <dbReference type="Rhea" id="RHEA-COMP:17340"/>
        <dbReference type="ChEBI" id="CHEBI:33019"/>
        <dbReference type="ChEBI" id="CHEBI:61560"/>
        <dbReference type="ChEBI" id="CHEBI:173112"/>
        <dbReference type="EC" id="2.7.7.7"/>
    </reaction>
</comment>
<protein>
    <recommendedName>
        <fullName evidence="5">Integrase catalytic domain-containing protein</fullName>
    </recommendedName>
</protein>
<dbReference type="InterPro" id="IPR001584">
    <property type="entry name" value="Integrase_cat-core"/>
</dbReference>
<evidence type="ECO:0000259" key="5">
    <source>
        <dbReference type="PROSITE" id="PS50994"/>
    </source>
</evidence>
<dbReference type="PROSITE" id="PS50994">
    <property type="entry name" value="INTEGRASE"/>
    <property type="match status" value="1"/>
</dbReference>
<dbReference type="GO" id="GO:0005634">
    <property type="term" value="C:nucleus"/>
    <property type="evidence" value="ECO:0007669"/>
    <property type="project" value="UniProtKB-ARBA"/>
</dbReference>
<evidence type="ECO:0000256" key="1">
    <source>
        <dbReference type="ARBA" id="ARBA00022578"/>
    </source>
</evidence>
<dbReference type="GO" id="GO:0003723">
    <property type="term" value="F:RNA binding"/>
    <property type="evidence" value="ECO:0007669"/>
    <property type="project" value="UniProtKB-KW"/>
</dbReference>
<dbReference type="SUPFAM" id="SSF53098">
    <property type="entry name" value="Ribonuclease H-like"/>
    <property type="match status" value="1"/>
</dbReference>
<dbReference type="GO" id="GO:0003887">
    <property type="term" value="F:DNA-directed DNA polymerase activity"/>
    <property type="evidence" value="ECO:0007669"/>
    <property type="project" value="UniProtKB-EC"/>
</dbReference>
<dbReference type="PANTHER" id="PTHR42648:SF18">
    <property type="entry name" value="RETROTRANSPOSON, UNCLASSIFIED-LIKE PROTEIN"/>
    <property type="match status" value="1"/>
</dbReference>
<gene>
    <name evidence="6" type="ORF">O181_029182</name>
</gene>
<sequence length="145" mass="16911">MTLQPFRGNFTDIQTSLDCIQLDLVGPISPPSASGQRYFLTIFDQFNSYKITRFLKNKSDAFTEFIIVKNLIETSQERKIKRIVSDRGGKFMNKRFKEFTEQTGIQHTFSPAYTPKHNGFEERANRTILDKERCFLLTAKLPNQY</sequence>
<dbReference type="GO" id="GO:0015074">
    <property type="term" value="P:DNA integration"/>
    <property type="evidence" value="ECO:0007669"/>
    <property type="project" value="InterPro"/>
</dbReference>
<dbReference type="OrthoDB" id="2285631at2759"/>
<comment type="catalytic activity">
    <reaction evidence="3">
        <text>DNA(n) + a 2'-deoxyribonucleoside 5'-triphosphate = DNA(n+1) + diphosphate</text>
        <dbReference type="Rhea" id="RHEA:22508"/>
        <dbReference type="Rhea" id="RHEA-COMP:17339"/>
        <dbReference type="Rhea" id="RHEA-COMP:17340"/>
        <dbReference type="ChEBI" id="CHEBI:33019"/>
        <dbReference type="ChEBI" id="CHEBI:61560"/>
        <dbReference type="ChEBI" id="CHEBI:173112"/>
        <dbReference type="EC" id="2.7.7.49"/>
    </reaction>
</comment>
<dbReference type="PANTHER" id="PTHR42648">
    <property type="entry name" value="TRANSPOSASE, PUTATIVE-RELATED"/>
    <property type="match status" value="1"/>
</dbReference>
<accession>A0A9Q3CW25</accession>
<evidence type="ECO:0000256" key="4">
    <source>
        <dbReference type="ARBA" id="ARBA00049244"/>
    </source>
</evidence>
<dbReference type="InterPro" id="IPR039537">
    <property type="entry name" value="Retrotran_Ty1/copia-like"/>
</dbReference>
<reference evidence="6" key="1">
    <citation type="submission" date="2021-03" db="EMBL/GenBank/DDBJ databases">
        <title>Draft genome sequence of rust myrtle Austropuccinia psidii MF-1, a brazilian biotype.</title>
        <authorList>
            <person name="Quecine M.C."/>
            <person name="Pachon D.M.R."/>
            <person name="Bonatelli M.L."/>
            <person name="Correr F.H."/>
            <person name="Franceschini L.M."/>
            <person name="Leite T.F."/>
            <person name="Margarido G.R.A."/>
            <person name="Almeida C.A."/>
            <person name="Ferrarezi J.A."/>
            <person name="Labate C.A."/>
        </authorList>
    </citation>
    <scope>NUCLEOTIDE SEQUENCE</scope>
    <source>
        <strain evidence="6">MF-1</strain>
    </source>
</reference>
<dbReference type="GO" id="GO:0032196">
    <property type="term" value="P:transposition"/>
    <property type="evidence" value="ECO:0007669"/>
    <property type="project" value="UniProtKB-KW"/>
</dbReference>
<evidence type="ECO:0000313" key="7">
    <source>
        <dbReference type="Proteomes" id="UP000765509"/>
    </source>
</evidence>
<dbReference type="GO" id="GO:0003964">
    <property type="term" value="F:RNA-directed DNA polymerase activity"/>
    <property type="evidence" value="ECO:0007669"/>
    <property type="project" value="UniProtKB-EC"/>
</dbReference>
<evidence type="ECO:0000313" key="6">
    <source>
        <dbReference type="EMBL" id="MBW0489467.1"/>
    </source>
</evidence>
<comment type="caution">
    <text evidence="6">The sequence shown here is derived from an EMBL/GenBank/DDBJ whole genome shotgun (WGS) entry which is preliminary data.</text>
</comment>
<proteinExistence type="predicted"/>
<organism evidence="6 7">
    <name type="scientific">Austropuccinia psidii MF-1</name>
    <dbReference type="NCBI Taxonomy" id="1389203"/>
    <lineage>
        <taxon>Eukaryota</taxon>
        <taxon>Fungi</taxon>
        <taxon>Dikarya</taxon>
        <taxon>Basidiomycota</taxon>
        <taxon>Pucciniomycotina</taxon>
        <taxon>Pucciniomycetes</taxon>
        <taxon>Pucciniales</taxon>
        <taxon>Sphaerophragmiaceae</taxon>
        <taxon>Austropuccinia</taxon>
    </lineage>
</organism>
<dbReference type="Pfam" id="PF00665">
    <property type="entry name" value="rve"/>
    <property type="match status" value="1"/>
</dbReference>
<dbReference type="InterPro" id="IPR036397">
    <property type="entry name" value="RNaseH_sf"/>
</dbReference>
<dbReference type="AlphaFoldDB" id="A0A9Q3CW25"/>
<feature type="domain" description="Integrase catalytic" evidence="5">
    <location>
        <begin position="1"/>
        <end position="145"/>
    </location>
</feature>
<evidence type="ECO:0000256" key="2">
    <source>
        <dbReference type="ARBA" id="ARBA00022884"/>
    </source>
</evidence>
<dbReference type="Gene3D" id="3.30.420.10">
    <property type="entry name" value="Ribonuclease H-like superfamily/Ribonuclease H"/>
    <property type="match status" value="1"/>
</dbReference>
<keyword evidence="7" id="KW-1185">Reference proteome</keyword>
<keyword evidence="2" id="KW-0694">RNA-binding</keyword>
<evidence type="ECO:0000256" key="3">
    <source>
        <dbReference type="ARBA" id="ARBA00048173"/>
    </source>
</evidence>
<dbReference type="Proteomes" id="UP000765509">
    <property type="component" value="Unassembled WGS sequence"/>
</dbReference>